<dbReference type="InterPro" id="IPR052709">
    <property type="entry name" value="Transposase-MT_Hybrid"/>
</dbReference>
<dbReference type="PANTHER" id="PTHR46060">
    <property type="entry name" value="MARINER MOS1 TRANSPOSASE-LIKE PROTEIN"/>
    <property type="match status" value="1"/>
</dbReference>
<dbReference type="PANTHER" id="PTHR46060:SF1">
    <property type="entry name" value="MARINER MOS1 TRANSPOSASE-LIKE PROTEIN"/>
    <property type="match status" value="1"/>
</dbReference>
<accession>A0A085MDX0</accession>
<sequence length="347" mass="39077">MEDGGTITGKYYANLLLQLCEEIKEKRRGKLSRKVLLLHDNAPTHRAKVALAAIQQCGFGQIDHRPYSPDLTPSDYFLFGNLKQHLRGTVFNDDNEPKSAVQDYFNSQVINLNFTKERNITIEPKGNIVNLLALCRSAYLQNLLTCSFAQQGVHAMPDILSHDAWAKQYGILTAVAATLPFAVTVIMGIWLCIACTCLAGSKHSYEDKMEARKKLRAMPVLFLFFSGTMLVVAAYTMTSNHSLDIVISKLFSDLSKSANYSEARVNAAKKLLVIRSSLTKSVLVEIIHSISAELYGTIQHIFDYQRKIRCSRAVDLREPEFLETELHHVHKTFKDNGYPPRLMHSVI</sequence>
<dbReference type="Gene3D" id="3.30.420.10">
    <property type="entry name" value="Ribonuclease H-like superfamily/Ribonuclease H"/>
    <property type="match status" value="1"/>
</dbReference>
<evidence type="ECO:0008006" key="4">
    <source>
        <dbReference type="Google" id="ProtNLM"/>
    </source>
</evidence>
<proteinExistence type="predicted"/>
<dbReference type="GO" id="GO:0003676">
    <property type="term" value="F:nucleic acid binding"/>
    <property type="evidence" value="ECO:0007669"/>
    <property type="project" value="InterPro"/>
</dbReference>
<gene>
    <name evidence="2" type="ORF">M513_03756</name>
</gene>
<evidence type="ECO:0000313" key="3">
    <source>
        <dbReference type="Proteomes" id="UP000030764"/>
    </source>
</evidence>
<name>A0A085MDX0_9BILA</name>
<reference evidence="2 3" key="1">
    <citation type="journal article" date="2014" name="Nat. Genet.">
        <title>Genome and transcriptome of the porcine whipworm Trichuris suis.</title>
        <authorList>
            <person name="Jex A.R."/>
            <person name="Nejsum P."/>
            <person name="Schwarz E.M."/>
            <person name="Hu L."/>
            <person name="Young N.D."/>
            <person name="Hall R.S."/>
            <person name="Korhonen P.K."/>
            <person name="Liao S."/>
            <person name="Thamsborg S."/>
            <person name="Xia J."/>
            <person name="Xu P."/>
            <person name="Wang S."/>
            <person name="Scheerlinck J.P."/>
            <person name="Hofmann A."/>
            <person name="Sternberg P.W."/>
            <person name="Wang J."/>
            <person name="Gasser R.B."/>
        </authorList>
    </citation>
    <scope>NUCLEOTIDE SEQUENCE [LARGE SCALE GENOMIC DNA]</scope>
    <source>
        <strain evidence="2">DCEP-RM93M</strain>
    </source>
</reference>
<feature type="transmembrane region" description="Helical" evidence="1">
    <location>
        <begin position="220"/>
        <end position="238"/>
    </location>
</feature>
<dbReference type="Proteomes" id="UP000030764">
    <property type="component" value="Unassembled WGS sequence"/>
</dbReference>
<organism evidence="2 3">
    <name type="scientific">Trichuris suis</name>
    <name type="common">pig whipworm</name>
    <dbReference type="NCBI Taxonomy" id="68888"/>
    <lineage>
        <taxon>Eukaryota</taxon>
        <taxon>Metazoa</taxon>
        <taxon>Ecdysozoa</taxon>
        <taxon>Nematoda</taxon>
        <taxon>Enoplea</taxon>
        <taxon>Dorylaimia</taxon>
        <taxon>Trichinellida</taxon>
        <taxon>Trichuridae</taxon>
        <taxon>Trichuris</taxon>
    </lineage>
</organism>
<feature type="transmembrane region" description="Helical" evidence="1">
    <location>
        <begin position="169"/>
        <end position="199"/>
    </location>
</feature>
<dbReference type="EMBL" id="KL363200">
    <property type="protein sequence ID" value="KFD55416.1"/>
    <property type="molecule type" value="Genomic_DNA"/>
</dbReference>
<evidence type="ECO:0000256" key="1">
    <source>
        <dbReference type="SAM" id="Phobius"/>
    </source>
</evidence>
<protein>
    <recommendedName>
        <fullName evidence="4">Tc1-like transposase DDE domain-containing protein</fullName>
    </recommendedName>
</protein>
<dbReference type="AlphaFoldDB" id="A0A085MDX0"/>
<dbReference type="InterPro" id="IPR036397">
    <property type="entry name" value="RNaseH_sf"/>
</dbReference>
<keyword evidence="1" id="KW-0812">Transmembrane</keyword>
<keyword evidence="1" id="KW-0472">Membrane</keyword>
<keyword evidence="1" id="KW-1133">Transmembrane helix</keyword>
<evidence type="ECO:0000313" key="2">
    <source>
        <dbReference type="EMBL" id="KFD55416.1"/>
    </source>
</evidence>
<keyword evidence="3" id="KW-1185">Reference proteome</keyword>